<gene>
    <name evidence="4" type="ORF">M408DRAFT_328423</name>
</gene>
<dbReference type="PRINTS" id="PR00449">
    <property type="entry name" value="RASTRNSFRMNG"/>
</dbReference>
<dbReference type="Pfam" id="PF00071">
    <property type="entry name" value="Ras"/>
    <property type="match status" value="1"/>
</dbReference>
<evidence type="ECO:0000256" key="1">
    <source>
        <dbReference type="ARBA" id="ARBA00022741"/>
    </source>
</evidence>
<keyword evidence="5" id="KW-1185">Reference proteome</keyword>
<dbReference type="PANTHER" id="PTHR24072">
    <property type="entry name" value="RHO FAMILY GTPASE"/>
    <property type="match status" value="1"/>
</dbReference>
<dbReference type="GO" id="GO:0003924">
    <property type="term" value="F:GTPase activity"/>
    <property type="evidence" value="ECO:0007669"/>
    <property type="project" value="InterPro"/>
</dbReference>
<dbReference type="GO" id="GO:0005525">
    <property type="term" value="F:GTP binding"/>
    <property type="evidence" value="ECO:0007669"/>
    <property type="project" value="UniProtKB-KW"/>
</dbReference>
<name>A0A0C2WUW8_SERVB</name>
<dbReference type="AlphaFoldDB" id="A0A0C2WUW8"/>
<evidence type="ECO:0000256" key="2">
    <source>
        <dbReference type="ARBA" id="ARBA00023134"/>
    </source>
</evidence>
<dbReference type="EMBL" id="KN824286">
    <property type="protein sequence ID" value="KIM29988.1"/>
    <property type="molecule type" value="Genomic_DNA"/>
</dbReference>
<feature type="region of interest" description="Disordered" evidence="3">
    <location>
        <begin position="60"/>
        <end position="97"/>
    </location>
</feature>
<reference evidence="4 5" key="1">
    <citation type="submission" date="2014-04" db="EMBL/GenBank/DDBJ databases">
        <authorList>
            <consortium name="DOE Joint Genome Institute"/>
            <person name="Kuo A."/>
            <person name="Zuccaro A."/>
            <person name="Kohler A."/>
            <person name="Nagy L.G."/>
            <person name="Floudas D."/>
            <person name="Copeland A."/>
            <person name="Barry K.W."/>
            <person name="Cichocki N."/>
            <person name="Veneault-Fourrey C."/>
            <person name="LaButti K."/>
            <person name="Lindquist E.A."/>
            <person name="Lipzen A."/>
            <person name="Lundell T."/>
            <person name="Morin E."/>
            <person name="Murat C."/>
            <person name="Sun H."/>
            <person name="Tunlid A."/>
            <person name="Henrissat B."/>
            <person name="Grigoriev I.V."/>
            <person name="Hibbett D.S."/>
            <person name="Martin F."/>
            <person name="Nordberg H.P."/>
            <person name="Cantor M.N."/>
            <person name="Hua S.X."/>
        </authorList>
    </citation>
    <scope>NUCLEOTIDE SEQUENCE [LARGE SCALE GENOMIC DNA]</scope>
    <source>
        <strain evidence="4 5">MAFF 305830</strain>
    </source>
</reference>
<evidence type="ECO:0000313" key="5">
    <source>
        <dbReference type="Proteomes" id="UP000054097"/>
    </source>
</evidence>
<dbReference type="Proteomes" id="UP000054097">
    <property type="component" value="Unassembled WGS sequence"/>
</dbReference>
<evidence type="ECO:0000256" key="3">
    <source>
        <dbReference type="SAM" id="MobiDB-lite"/>
    </source>
</evidence>
<dbReference type="STRING" id="933852.A0A0C2WUW8"/>
<feature type="compositionally biased region" description="Basic and acidic residues" evidence="3">
    <location>
        <begin position="69"/>
        <end position="80"/>
    </location>
</feature>
<keyword evidence="2" id="KW-0342">GTP-binding</keyword>
<dbReference type="InterPro" id="IPR001806">
    <property type="entry name" value="Small_GTPase"/>
</dbReference>
<keyword evidence="1" id="KW-0547">Nucleotide-binding</keyword>
<dbReference type="InterPro" id="IPR003578">
    <property type="entry name" value="Small_GTPase_Rho"/>
</dbReference>
<dbReference type="Gene3D" id="3.40.50.300">
    <property type="entry name" value="P-loop containing nucleotide triphosphate hydrolases"/>
    <property type="match status" value="1"/>
</dbReference>
<dbReference type="OrthoDB" id="8830751at2759"/>
<dbReference type="InterPro" id="IPR027417">
    <property type="entry name" value="P-loop_NTPase"/>
</dbReference>
<sequence>MKQLSNGRTRVKAVLVGDSGVGKKGLMQRVCMGYSPSGYMTRMYGQDVVDLTIPVHRPPHNLNITHRVRSTESLKTDDRPGTNGKGETPSGSVDGSSTTIDIEMAIWILPVDDFPRLIDMTCNAASVVGLCYKVTDEVSLEHAIHKWYPLMKTHLPSVPFVLIGCQSDLRDTTVSEGMATTNQVPRHLPPVNPKSVTTSAREIDAVAVVETTAMEDLSTRLAFETLAWYGYHHQDHVRNDWSCIIQ</sequence>
<reference evidence="5" key="2">
    <citation type="submission" date="2015-01" db="EMBL/GenBank/DDBJ databases">
        <title>Evolutionary Origins and Diversification of the Mycorrhizal Mutualists.</title>
        <authorList>
            <consortium name="DOE Joint Genome Institute"/>
            <consortium name="Mycorrhizal Genomics Consortium"/>
            <person name="Kohler A."/>
            <person name="Kuo A."/>
            <person name="Nagy L.G."/>
            <person name="Floudas D."/>
            <person name="Copeland A."/>
            <person name="Barry K.W."/>
            <person name="Cichocki N."/>
            <person name="Veneault-Fourrey C."/>
            <person name="LaButti K."/>
            <person name="Lindquist E.A."/>
            <person name="Lipzen A."/>
            <person name="Lundell T."/>
            <person name="Morin E."/>
            <person name="Murat C."/>
            <person name="Riley R."/>
            <person name="Ohm R."/>
            <person name="Sun H."/>
            <person name="Tunlid A."/>
            <person name="Henrissat B."/>
            <person name="Grigoriev I.V."/>
            <person name="Hibbett D.S."/>
            <person name="Martin F."/>
        </authorList>
    </citation>
    <scope>NUCLEOTIDE SEQUENCE [LARGE SCALE GENOMIC DNA]</scope>
    <source>
        <strain evidence="5">MAFF 305830</strain>
    </source>
</reference>
<dbReference type="HOGENOM" id="CLU_1129657_0_0_1"/>
<proteinExistence type="predicted"/>
<accession>A0A0C2WUW8</accession>
<evidence type="ECO:0000313" key="4">
    <source>
        <dbReference type="EMBL" id="KIM29988.1"/>
    </source>
</evidence>
<dbReference type="GO" id="GO:0007264">
    <property type="term" value="P:small GTPase-mediated signal transduction"/>
    <property type="evidence" value="ECO:0007669"/>
    <property type="project" value="InterPro"/>
</dbReference>
<dbReference type="SMART" id="SM00174">
    <property type="entry name" value="RHO"/>
    <property type="match status" value="1"/>
</dbReference>
<organism evidence="4 5">
    <name type="scientific">Serendipita vermifera MAFF 305830</name>
    <dbReference type="NCBI Taxonomy" id="933852"/>
    <lineage>
        <taxon>Eukaryota</taxon>
        <taxon>Fungi</taxon>
        <taxon>Dikarya</taxon>
        <taxon>Basidiomycota</taxon>
        <taxon>Agaricomycotina</taxon>
        <taxon>Agaricomycetes</taxon>
        <taxon>Sebacinales</taxon>
        <taxon>Serendipitaceae</taxon>
        <taxon>Serendipita</taxon>
    </lineage>
</organism>
<dbReference type="SUPFAM" id="SSF52540">
    <property type="entry name" value="P-loop containing nucleoside triphosphate hydrolases"/>
    <property type="match status" value="1"/>
</dbReference>
<protein>
    <submittedName>
        <fullName evidence="4">Uncharacterized protein</fullName>
    </submittedName>
</protein>